<accession>A0ABP0W6G1</accession>
<dbReference type="EMBL" id="OZ020109">
    <property type="protein sequence ID" value="CAK9262389.1"/>
    <property type="molecule type" value="Genomic_DNA"/>
</dbReference>
<evidence type="ECO:0000313" key="1">
    <source>
        <dbReference type="EMBL" id="CAK9262389.1"/>
    </source>
</evidence>
<reference evidence="1" key="1">
    <citation type="submission" date="2024-02" db="EMBL/GenBank/DDBJ databases">
        <authorList>
            <consortium name="ELIXIR-Norway"/>
            <consortium name="Elixir Norway"/>
        </authorList>
    </citation>
    <scope>NUCLEOTIDE SEQUENCE</scope>
</reference>
<protein>
    <submittedName>
        <fullName evidence="1">Uncharacterized protein</fullName>
    </submittedName>
</protein>
<gene>
    <name evidence="1" type="ORF">CSSPJE1EN1_LOCUS7867</name>
</gene>
<keyword evidence="2" id="KW-1185">Reference proteome</keyword>
<evidence type="ECO:0000313" key="2">
    <source>
        <dbReference type="Proteomes" id="UP001497444"/>
    </source>
</evidence>
<sequence length="91" mass="10235">MDAAAKEIWKELASNKMTGTAELLVERYLVGGELSLGVSSSSYKKQLMMSPQRSSWILKHNSSFGVVEEVMKLLNHSRGTQESFLNTILWE</sequence>
<name>A0ABP0W6G1_9BRYO</name>
<dbReference type="Proteomes" id="UP001497444">
    <property type="component" value="Chromosome 14"/>
</dbReference>
<organism evidence="1 2">
    <name type="scientific">Sphagnum jensenii</name>
    <dbReference type="NCBI Taxonomy" id="128206"/>
    <lineage>
        <taxon>Eukaryota</taxon>
        <taxon>Viridiplantae</taxon>
        <taxon>Streptophyta</taxon>
        <taxon>Embryophyta</taxon>
        <taxon>Bryophyta</taxon>
        <taxon>Sphagnophytina</taxon>
        <taxon>Sphagnopsida</taxon>
        <taxon>Sphagnales</taxon>
        <taxon>Sphagnaceae</taxon>
        <taxon>Sphagnum</taxon>
    </lineage>
</organism>
<proteinExistence type="predicted"/>